<proteinExistence type="predicted"/>
<organism evidence="2">
    <name type="scientific">Tanacetum cinerariifolium</name>
    <name type="common">Dalmatian daisy</name>
    <name type="synonym">Chrysanthemum cinerariifolium</name>
    <dbReference type="NCBI Taxonomy" id="118510"/>
    <lineage>
        <taxon>Eukaryota</taxon>
        <taxon>Viridiplantae</taxon>
        <taxon>Streptophyta</taxon>
        <taxon>Embryophyta</taxon>
        <taxon>Tracheophyta</taxon>
        <taxon>Spermatophyta</taxon>
        <taxon>Magnoliopsida</taxon>
        <taxon>eudicotyledons</taxon>
        <taxon>Gunneridae</taxon>
        <taxon>Pentapetalae</taxon>
        <taxon>asterids</taxon>
        <taxon>campanulids</taxon>
        <taxon>Asterales</taxon>
        <taxon>Asteraceae</taxon>
        <taxon>Asteroideae</taxon>
        <taxon>Anthemideae</taxon>
        <taxon>Anthemidinae</taxon>
        <taxon>Tanacetum</taxon>
    </lineage>
</organism>
<evidence type="ECO:0000256" key="1">
    <source>
        <dbReference type="SAM" id="MobiDB-lite"/>
    </source>
</evidence>
<comment type="caution">
    <text evidence="2">The sequence shown here is derived from an EMBL/GenBank/DDBJ whole genome shotgun (WGS) entry which is preliminary data.</text>
</comment>
<feature type="region of interest" description="Disordered" evidence="1">
    <location>
        <begin position="1"/>
        <end position="21"/>
    </location>
</feature>
<accession>A0A6L2L1M3</accession>
<dbReference type="EMBL" id="BKCJ010003553">
    <property type="protein sequence ID" value="GEU55783.1"/>
    <property type="molecule type" value="Genomic_DNA"/>
</dbReference>
<protein>
    <submittedName>
        <fullName evidence="2">Uncharacterized protein</fullName>
    </submittedName>
</protein>
<evidence type="ECO:0000313" key="2">
    <source>
        <dbReference type="EMBL" id="GEU55783.1"/>
    </source>
</evidence>
<name>A0A6L2L1M3_TANCI</name>
<dbReference type="AlphaFoldDB" id="A0A6L2L1M3"/>
<reference evidence="2" key="1">
    <citation type="journal article" date="2019" name="Sci. Rep.">
        <title>Draft genome of Tanacetum cinerariifolium, the natural source of mosquito coil.</title>
        <authorList>
            <person name="Yamashiro T."/>
            <person name="Shiraishi A."/>
            <person name="Satake H."/>
            <person name="Nakayama K."/>
        </authorList>
    </citation>
    <scope>NUCLEOTIDE SEQUENCE</scope>
</reference>
<sequence>MVLPDNQSGTPNSVLDSKMLENSSNDSHELLYLNDKEDDGDSMVVPQNSSEEIRTKVDNIRVPSPLIRGVKEDKISNKIVNPLSPNHIEGGYSICCENTIEMIKSIKDLREENMDMFSLINEAIKLMLAVATVTPLFIKKTLGHNHGVSSKHS</sequence>
<gene>
    <name evidence="2" type="ORF">Tci_027761</name>
</gene>